<keyword evidence="11" id="KW-0812">Transmembrane</keyword>
<dbReference type="Pfam" id="PF07730">
    <property type="entry name" value="HisKA_3"/>
    <property type="match status" value="1"/>
</dbReference>
<evidence type="ECO:0000256" key="3">
    <source>
        <dbReference type="ARBA" id="ARBA00022553"/>
    </source>
</evidence>
<dbReference type="InterPro" id="IPR050482">
    <property type="entry name" value="Sensor_HK_TwoCompSys"/>
</dbReference>
<comment type="caution">
    <text evidence="13">The sequence shown here is derived from an EMBL/GenBank/DDBJ whole genome shotgun (WGS) entry which is preliminary data.</text>
</comment>
<reference evidence="13 14" key="1">
    <citation type="submission" date="2024-09" db="EMBL/GenBank/DDBJ databases">
        <authorList>
            <person name="Sun Q."/>
            <person name="Mori K."/>
        </authorList>
    </citation>
    <scope>NUCLEOTIDE SEQUENCE [LARGE SCALE GENOMIC DNA]</scope>
    <source>
        <strain evidence="13 14">TISTR 1856</strain>
    </source>
</reference>
<proteinExistence type="predicted"/>
<keyword evidence="6 13" id="KW-0418">Kinase</keyword>
<evidence type="ECO:0000256" key="10">
    <source>
        <dbReference type="SAM" id="MobiDB-lite"/>
    </source>
</evidence>
<dbReference type="EMBL" id="JBHMDM010000007">
    <property type="protein sequence ID" value="MFB9378186.1"/>
    <property type="molecule type" value="Genomic_DNA"/>
</dbReference>
<evidence type="ECO:0000313" key="13">
    <source>
        <dbReference type="EMBL" id="MFB9378186.1"/>
    </source>
</evidence>
<evidence type="ECO:0000256" key="5">
    <source>
        <dbReference type="ARBA" id="ARBA00022741"/>
    </source>
</evidence>
<dbReference type="EC" id="2.7.13.3" evidence="2"/>
<feature type="region of interest" description="Disordered" evidence="10">
    <location>
        <begin position="1"/>
        <end position="59"/>
    </location>
</feature>
<accession>A0ABV5LVR9</accession>
<evidence type="ECO:0000256" key="1">
    <source>
        <dbReference type="ARBA" id="ARBA00000085"/>
    </source>
</evidence>
<evidence type="ECO:0000256" key="8">
    <source>
        <dbReference type="ARBA" id="ARBA00023012"/>
    </source>
</evidence>
<dbReference type="Proteomes" id="UP001589748">
    <property type="component" value="Unassembled WGS sequence"/>
</dbReference>
<dbReference type="SMART" id="SM00387">
    <property type="entry name" value="HATPase_c"/>
    <property type="match status" value="1"/>
</dbReference>
<feature type="domain" description="Histidine kinase/HSP90-like ATPase" evidence="12">
    <location>
        <begin position="343"/>
        <end position="438"/>
    </location>
</feature>
<evidence type="ECO:0000313" key="14">
    <source>
        <dbReference type="Proteomes" id="UP001589748"/>
    </source>
</evidence>
<dbReference type="InterPro" id="IPR036890">
    <property type="entry name" value="HATPase_C_sf"/>
</dbReference>
<evidence type="ECO:0000256" key="2">
    <source>
        <dbReference type="ARBA" id="ARBA00012438"/>
    </source>
</evidence>
<name>A0ABV5LVR9_9ACTN</name>
<keyword evidence="7" id="KW-0067">ATP-binding</keyword>
<dbReference type="Pfam" id="PF02518">
    <property type="entry name" value="HATPase_c"/>
    <property type="match status" value="1"/>
</dbReference>
<feature type="transmembrane region" description="Helical" evidence="11">
    <location>
        <begin position="127"/>
        <end position="151"/>
    </location>
</feature>
<evidence type="ECO:0000259" key="12">
    <source>
        <dbReference type="SMART" id="SM00387"/>
    </source>
</evidence>
<protein>
    <recommendedName>
        <fullName evidence="2">histidine kinase</fullName>
        <ecNumber evidence="2">2.7.13.3</ecNumber>
    </recommendedName>
</protein>
<sequence length="453" mass="47376">MGSGIEDTRDVWARRPDGPRVRDLDEALGRPSRPERVPGRGTPGPPVEGPGGPRDERAPLEPDRVRRWMLLDGIGALLLAVVTGVALGSEGGVSLVVALALCAPLTLRRTHPELSGALVATVGLLQVPVLASFAAANVAVLFSVYALAAYARPWAARGGLLLGLFGAGVAALAYFGSEGLTVVALTATFIAVVVVTAWALGRLRRAGMRNARSQRERLRLLQNEREQELRMAAVSERQRIAREMHDVVAHSLSVIIAQADGGRYAAQTDPTAAATALETISSTGRQALADMRNLLGVLRAGPADERRPQPDATQIADLVTQVRASGLPVTLQEEGSRHDLPPAVGLAAYRIVQESLTNVLKHAGPAASARVRLDWGPDALDLHVEDDGRGAGTLAASGGGGQGLIGMAERARLHGGTLEARPRPGGGFSVRARLPYAAPGGRAPRTGTRGVPA</sequence>
<keyword evidence="14" id="KW-1185">Reference proteome</keyword>
<dbReference type="PRINTS" id="PR00173">
    <property type="entry name" value="EDTRNSPORT"/>
</dbReference>
<feature type="transmembrane region" description="Helical" evidence="11">
    <location>
        <begin position="74"/>
        <end position="107"/>
    </location>
</feature>
<feature type="transmembrane region" description="Helical" evidence="11">
    <location>
        <begin position="158"/>
        <end position="176"/>
    </location>
</feature>
<keyword evidence="4" id="KW-0808">Transferase</keyword>
<dbReference type="InterPro" id="IPR003594">
    <property type="entry name" value="HATPase_dom"/>
</dbReference>
<evidence type="ECO:0000256" key="7">
    <source>
        <dbReference type="ARBA" id="ARBA00022840"/>
    </source>
</evidence>
<dbReference type="Gene3D" id="1.20.5.1930">
    <property type="match status" value="1"/>
</dbReference>
<dbReference type="SUPFAM" id="SSF55874">
    <property type="entry name" value="ATPase domain of HSP90 chaperone/DNA topoisomerase II/histidine kinase"/>
    <property type="match status" value="1"/>
</dbReference>
<dbReference type="CDD" id="cd16917">
    <property type="entry name" value="HATPase_UhpB-NarQ-NarX-like"/>
    <property type="match status" value="1"/>
</dbReference>
<keyword evidence="3" id="KW-0597">Phosphoprotein</keyword>
<feature type="compositionally biased region" description="Low complexity" evidence="10">
    <location>
        <begin position="431"/>
        <end position="453"/>
    </location>
</feature>
<feature type="compositionally biased region" description="Basic and acidic residues" evidence="10">
    <location>
        <begin position="1"/>
        <end position="38"/>
    </location>
</feature>
<dbReference type="Gene3D" id="3.30.565.10">
    <property type="entry name" value="Histidine kinase-like ATPase, C-terminal domain"/>
    <property type="match status" value="1"/>
</dbReference>
<comment type="catalytic activity">
    <reaction evidence="1">
        <text>ATP + protein L-histidine = ADP + protein N-phospho-L-histidine.</text>
        <dbReference type="EC" id="2.7.13.3"/>
    </reaction>
</comment>
<keyword evidence="5" id="KW-0547">Nucleotide-binding</keyword>
<feature type="coiled-coil region" evidence="9">
    <location>
        <begin position="208"/>
        <end position="238"/>
    </location>
</feature>
<keyword evidence="11" id="KW-1133">Transmembrane helix</keyword>
<keyword evidence="9" id="KW-0175">Coiled coil</keyword>
<dbReference type="RefSeq" id="WP_380137301.1">
    <property type="nucleotide sequence ID" value="NZ_JBHLUI010000008.1"/>
</dbReference>
<dbReference type="InterPro" id="IPR055558">
    <property type="entry name" value="DUF7134"/>
</dbReference>
<dbReference type="PANTHER" id="PTHR24421">
    <property type="entry name" value="NITRATE/NITRITE SENSOR PROTEIN NARX-RELATED"/>
    <property type="match status" value="1"/>
</dbReference>
<keyword evidence="8" id="KW-0902">Two-component regulatory system</keyword>
<evidence type="ECO:0000256" key="9">
    <source>
        <dbReference type="SAM" id="Coils"/>
    </source>
</evidence>
<keyword evidence="11" id="KW-0472">Membrane</keyword>
<evidence type="ECO:0000256" key="6">
    <source>
        <dbReference type="ARBA" id="ARBA00022777"/>
    </source>
</evidence>
<evidence type="ECO:0000256" key="11">
    <source>
        <dbReference type="SAM" id="Phobius"/>
    </source>
</evidence>
<dbReference type="PANTHER" id="PTHR24421:SF10">
    <property type="entry name" value="NITRATE_NITRITE SENSOR PROTEIN NARQ"/>
    <property type="match status" value="1"/>
</dbReference>
<evidence type="ECO:0000256" key="4">
    <source>
        <dbReference type="ARBA" id="ARBA00022679"/>
    </source>
</evidence>
<gene>
    <name evidence="13" type="ORF">ACFFVI_14540</name>
</gene>
<feature type="region of interest" description="Disordered" evidence="10">
    <location>
        <begin position="417"/>
        <end position="453"/>
    </location>
</feature>
<dbReference type="GO" id="GO:0016301">
    <property type="term" value="F:kinase activity"/>
    <property type="evidence" value="ECO:0007669"/>
    <property type="project" value="UniProtKB-KW"/>
</dbReference>
<dbReference type="InterPro" id="IPR011712">
    <property type="entry name" value="Sig_transdc_His_kin_sub3_dim/P"/>
</dbReference>
<dbReference type="Pfam" id="PF23539">
    <property type="entry name" value="DUF7134"/>
    <property type="match status" value="1"/>
</dbReference>
<feature type="transmembrane region" description="Helical" evidence="11">
    <location>
        <begin position="182"/>
        <end position="200"/>
    </location>
</feature>
<organism evidence="13 14">
    <name type="scientific">Kineococcus gynurae</name>
    <dbReference type="NCBI Taxonomy" id="452979"/>
    <lineage>
        <taxon>Bacteria</taxon>
        <taxon>Bacillati</taxon>
        <taxon>Actinomycetota</taxon>
        <taxon>Actinomycetes</taxon>
        <taxon>Kineosporiales</taxon>
        <taxon>Kineosporiaceae</taxon>
        <taxon>Kineococcus</taxon>
    </lineage>
</organism>